<comment type="function">
    <text evidence="4">Catalyzes amidations at positions B, D, E, and G on adenosylcobyrinic A,C-diamide. NH(2) groups are provided by glutamine, and one molecule of ATP is hydrogenolyzed for each amidation.</text>
</comment>
<dbReference type="RefSeq" id="WP_264841788.1">
    <property type="nucleotide sequence ID" value="NZ_AP025628.1"/>
</dbReference>
<evidence type="ECO:0000259" key="6">
    <source>
        <dbReference type="Pfam" id="PF07685"/>
    </source>
</evidence>
<keyword evidence="8" id="KW-1185">Reference proteome</keyword>
<dbReference type="KEGG" id="cmic:caldi_22010"/>
<organism evidence="7 8">
    <name type="scientific">Caldinitratiruptor microaerophilus</name>
    <dbReference type="NCBI Taxonomy" id="671077"/>
    <lineage>
        <taxon>Bacteria</taxon>
        <taxon>Bacillati</taxon>
        <taxon>Bacillota</taxon>
        <taxon>Clostridia</taxon>
        <taxon>Eubacteriales</taxon>
        <taxon>Symbiobacteriaceae</taxon>
        <taxon>Caldinitratiruptor</taxon>
    </lineage>
</organism>
<dbReference type="CDD" id="cd01750">
    <property type="entry name" value="GATase1_CobQ"/>
    <property type="match status" value="1"/>
</dbReference>
<accession>A0AA35G6D5</accession>
<evidence type="ECO:0000256" key="2">
    <source>
        <dbReference type="ARBA" id="ARBA00022573"/>
    </source>
</evidence>
<dbReference type="GO" id="GO:0015420">
    <property type="term" value="F:ABC-type vitamin B12 transporter activity"/>
    <property type="evidence" value="ECO:0007669"/>
    <property type="project" value="UniProtKB-UniRule"/>
</dbReference>
<dbReference type="Pfam" id="PF01656">
    <property type="entry name" value="CbiA"/>
    <property type="match status" value="1"/>
</dbReference>
<dbReference type="CDD" id="cd05389">
    <property type="entry name" value="CobQ_N"/>
    <property type="match status" value="1"/>
</dbReference>
<evidence type="ECO:0000313" key="8">
    <source>
        <dbReference type="Proteomes" id="UP001163687"/>
    </source>
</evidence>
<dbReference type="NCBIfam" id="NF001989">
    <property type="entry name" value="PRK00784.1"/>
    <property type="match status" value="1"/>
</dbReference>
<dbReference type="GO" id="GO:0009236">
    <property type="term" value="P:cobalamin biosynthetic process"/>
    <property type="evidence" value="ECO:0007669"/>
    <property type="project" value="UniProtKB-UniRule"/>
</dbReference>
<dbReference type="EMBL" id="AP025628">
    <property type="protein sequence ID" value="BDG61111.1"/>
    <property type="molecule type" value="Genomic_DNA"/>
</dbReference>
<dbReference type="InterPro" id="IPR011698">
    <property type="entry name" value="GATase_3"/>
</dbReference>
<evidence type="ECO:0000256" key="3">
    <source>
        <dbReference type="ARBA" id="ARBA00022962"/>
    </source>
</evidence>
<dbReference type="Proteomes" id="UP001163687">
    <property type="component" value="Chromosome"/>
</dbReference>
<reference evidence="7" key="1">
    <citation type="submission" date="2022-03" db="EMBL/GenBank/DDBJ databases">
        <title>Complete genome sequence of Caldinitratiruptor microaerophilus.</title>
        <authorList>
            <person name="Mukaiyama R."/>
            <person name="Nishiyama T."/>
            <person name="Ueda K."/>
        </authorList>
    </citation>
    <scope>NUCLEOTIDE SEQUENCE</scope>
    <source>
        <strain evidence="7">JCM 16183</strain>
    </source>
</reference>
<dbReference type="InterPro" id="IPR002586">
    <property type="entry name" value="CobQ/CobB/MinD/ParA_Nub-bd_dom"/>
</dbReference>
<dbReference type="PANTHER" id="PTHR21343:SF1">
    <property type="entry name" value="COBYRIC ACID SYNTHASE"/>
    <property type="match status" value="1"/>
</dbReference>
<feature type="domain" description="CobQ/CobB/MinD/ParA nucleotide binding" evidence="5">
    <location>
        <begin position="6"/>
        <end position="230"/>
    </location>
</feature>
<keyword evidence="2 4" id="KW-0169">Cobalamin biosynthesis</keyword>
<gene>
    <name evidence="4" type="primary">cobQ</name>
    <name evidence="7" type="ORF">caldi_22010</name>
</gene>
<dbReference type="InterPro" id="IPR027417">
    <property type="entry name" value="P-loop_NTPase"/>
</dbReference>
<dbReference type="InterPro" id="IPR047045">
    <property type="entry name" value="CobQ_N"/>
</dbReference>
<dbReference type="AlphaFoldDB" id="A0AA35G6D5"/>
<dbReference type="HAMAP" id="MF_00028">
    <property type="entry name" value="CobQ"/>
    <property type="match status" value="1"/>
</dbReference>
<dbReference type="Gene3D" id="3.40.50.300">
    <property type="entry name" value="P-loop containing nucleotide triphosphate hydrolases"/>
    <property type="match status" value="1"/>
</dbReference>
<dbReference type="NCBIfam" id="TIGR00313">
    <property type="entry name" value="cobQ"/>
    <property type="match status" value="1"/>
</dbReference>
<dbReference type="InterPro" id="IPR004459">
    <property type="entry name" value="CobQ_synth"/>
</dbReference>
<sequence length="518" mass="56281">MPARTIMIQGTASNVGKSLLVTALCRIFRQDGWRVAPFKSQNMSNNSYVTPDGLEISRAQGVQAEAAGVLPTVDMNPVLLKPAGDDASQVVIHGRPYATMNFRTYRQEGYAVAAAAIRESLDRLRARYDVVVLEGAGSPAEVNLRDRELVNMRIAAWAEAPVLLVADIDRGGALAALVGTLELLEPVERERVAGLVINKFRGNRALLQPAVDFLERRTGKPVLGVLPYLDVDLEAEDAVVVDDAARHTPGDSRGEGHLRICAIRLPHLSNSTDLDPLRHSPGVRVLWVRAPSELQGADAVVIPGTKNTAADLRWLWQTGLGTAVQRLAARGVPVVGICGGYQILGRRVLDPGQYESPHRETPGLELLDVETEFAPAREKTTRRTAAVAVGGQGPFAGLQGARVAGYEIHMGRTRLGVDARPLFTAPDVLAPEDPAAGDALGASDASGQVWGTYLHDVFHNDDLRRAWLAWLWRRRGLEPMETGPDRAALRRETTFDRLAACVRSELDMARIYAIMGLR</sequence>
<proteinExistence type="inferred from homology"/>
<evidence type="ECO:0000256" key="4">
    <source>
        <dbReference type="HAMAP-Rule" id="MF_00028"/>
    </source>
</evidence>
<dbReference type="PROSITE" id="PS51274">
    <property type="entry name" value="GATASE_COBBQ"/>
    <property type="match status" value="1"/>
</dbReference>
<dbReference type="PANTHER" id="PTHR21343">
    <property type="entry name" value="DETHIOBIOTIN SYNTHETASE"/>
    <property type="match status" value="1"/>
</dbReference>
<dbReference type="InterPro" id="IPR029062">
    <property type="entry name" value="Class_I_gatase-like"/>
</dbReference>
<evidence type="ECO:0000259" key="5">
    <source>
        <dbReference type="Pfam" id="PF01656"/>
    </source>
</evidence>
<feature type="active site" description="Nucleophile" evidence="4">
    <location>
        <position position="338"/>
    </location>
</feature>
<comment type="pathway">
    <text evidence="1 4">Cofactor biosynthesis; adenosylcobalamin biosynthesis.</text>
</comment>
<comment type="similarity">
    <text evidence="4">Belongs to the CobB/CobQ family. CobQ subfamily.</text>
</comment>
<dbReference type="Pfam" id="PF07685">
    <property type="entry name" value="GATase_3"/>
    <property type="match status" value="1"/>
</dbReference>
<dbReference type="SUPFAM" id="SSF52540">
    <property type="entry name" value="P-loop containing nucleoside triphosphate hydrolases"/>
    <property type="match status" value="1"/>
</dbReference>
<keyword evidence="3 4" id="KW-0315">Glutamine amidotransferase</keyword>
<evidence type="ECO:0000256" key="1">
    <source>
        <dbReference type="ARBA" id="ARBA00004953"/>
    </source>
</evidence>
<feature type="active site" evidence="4">
    <location>
        <position position="455"/>
    </location>
</feature>
<evidence type="ECO:0000313" key="7">
    <source>
        <dbReference type="EMBL" id="BDG61111.1"/>
    </source>
</evidence>
<dbReference type="InterPro" id="IPR033949">
    <property type="entry name" value="CobQ_GATase1"/>
</dbReference>
<feature type="domain" description="CobB/CobQ-like glutamine amidotransferase" evidence="6">
    <location>
        <begin position="259"/>
        <end position="462"/>
    </location>
</feature>
<protein>
    <recommendedName>
        <fullName evidence="4">Cobyric acid synthase</fullName>
    </recommendedName>
</protein>
<dbReference type="SUPFAM" id="SSF52317">
    <property type="entry name" value="Class I glutamine amidotransferase-like"/>
    <property type="match status" value="1"/>
</dbReference>
<dbReference type="GO" id="GO:0003824">
    <property type="term" value="F:catalytic activity"/>
    <property type="evidence" value="ECO:0007669"/>
    <property type="project" value="InterPro"/>
</dbReference>
<name>A0AA35G6D5_9FIRM</name>
<dbReference type="Gene3D" id="3.40.50.880">
    <property type="match status" value="1"/>
</dbReference>